<evidence type="ECO:0000256" key="7">
    <source>
        <dbReference type="ARBA" id="ARBA00023157"/>
    </source>
</evidence>
<reference evidence="13 14" key="1">
    <citation type="journal article" date="2018" name="Sci. Rep.">
        <title>Comparative analysis of the Pocillopora damicornis genome highlights role of immune system in coral evolution.</title>
        <authorList>
            <person name="Cunning R."/>
            <person name="Bay R.A."/>
            <person name="Gillette P."/>
            <person name="Baker A.C."/>
            <person name="Traylor-Knowles N."/>
        </authorList>
    </citation>
    <scope>NUCLEOTIDE SEQUENCE [LARGE SCALE GENOMIC DNA]</scope>
    <source>
        <strain evidence="13">RSMAS</strain>
        <tissue evidence="13">Whole animal</tissue>
    </source>
</reference>
<dbReference type="FunFam" id="3.10.250.10:FF:000016">
    <property type="entry name" value="Scavenger receptor cysteine-rich protein type 12"/>
    <property type="match status" value="2"/>
</dbReference>
<feature type="domain" description="SRCR" evidence="12">
    <location>
        <begin position="19"/>
        <end position="120"/>
    </location>
</feature>
<evidence type="ECO:0000256" key="2">
    <source>
        <dbReference type="ARBA" id="ARBA00022692"/>
    </source>
</evidence>
<dbReference type="PROSITE" id="PS50011">
    <property type="entry name" value="PROTEIN_KINASE_DOM"/>
    <property type="match status" value="1"/>
</dbReference>
<dbReference type="Pfam" id="PF00530">
    <property type="entry name" value="SRCR"/>
    <property type="match status" value="4"/>
</dbReference>
<dbReference type="GO" id="GO:0004672">
    <property type="term" value="F:protein kinase activity"/>
    <property type="evidence" value="ECO:0007669"/>
    <property type="project" value="InterPro"/>
</dbReference>
<dbReference type="Gene3D" id="3.10.250.10">
    <property type="entry name" value="SRCR-like domain"/>
    <property type="match status" value="4"/>
</dbReference>
<evidence type="ECO:0000259" key="11">
    <source>
        <dbReference type="PROSITE" id="PS50011"/>
    </source>
</evidence>
<dbReference type="GO" id="GO:0016020">
    <property type="term" value="C:membrane"/>
    <property type="evidence" value="ECO:0007669"/>
    <property type="project" value="UniProtKB-SubCell"/>
</dbReference>
<keyword evidence="4" id="KW-0677">Repeat</keyword>
<dbReference type="InterPro" id="IPR001245">
    <property type="entry name" value="Ser-Thr/Tyr_kinase_cat_dom"/>
</dbReference>
<dbReference type="GO" id="GO:0005524">
    <property type="term" value="F:ATP binding"/>
    <property type="evidence" value="ECO:0007669"/>
    <property type="project" value="InterPro"/>
</dbReference>
<evidence type="ECO:0000256" key="1">
    <source>
        <dbReference type="ARBA" id="ARBA00004167"/>
    </source>
</evidence>
<keyword evidence="3" id="KW-0732">Signal</keyword>
<dbReference type="PANTHER" id="PTHR19331:SF465">
    <property type="entry name" value="EGG PEPTIDE SPERACT RECEPTOR"/>
    <property type="match status" value="1"/>
</dbReference>
<dbReference type="FunFam" id="3.10.250.10:FF:000001">
    <property type="entry name" value="Lysyl oxidase 4 isoform X1"/>
    <property type="match status" value="1"/>
</dbReference>
<evidence type="ECO:0000256" key="5">
    <source>
        <dbReference type="ARBA" id="ARBA00022989"/>
    </source>
</evidence>
<dbReference type="PRINTS" id="PR00258">
    <property type="entry name" value="SPERACTRCPTR"/>
</dbReference>
<dbReference type="EMBL" id="RCHS01002311">
    <property type="protein sequence ID" value="RMX48066.1"/>
    <property type="molecule type" value="Genomic_DNA"/>
</dbReference>
<feature type="domain" description="Protein kinase" evidence="11">
    <location>
        <begin position="362"/>
        <end position="674"/>
    </location>
</feature>
<keyword evidence="6" id="KW-0472">Membrane</keyword>
<protein>
    <submittedName>
        <fullName evidence="13">Uncharacterized protein</fullName>
    </submittedName>
</protein>
<keyword evidence="14" id="KW-1185">Reference proteome</keyword>
<sequence>MPDRAPVATHNETAFSVTVNLTNGPGSYAGRVQVKYNGSWGQVCDYGISMNFGHVICRQLGYPQAIATPCNNAFGRGNVHYWMTDVRCKGNESSLAECDYTWGKAGCSMGLKGTVGVVCERPNMTVTYPPPLRLAHTTVPYAGCVQVKYAGIWGQIGMFGWDLEDGRVACRQLGYRDVLTVLYRWNYTSQMLTWMDIVKCTGNEQSLSNCSYELVTYRSAEWTNAGVVCKNNSKTGLQIHLQKWSVSYAGRIEVFLAGKWGAINSYNWQLADAHVACRQLGFSGADLAIHGAAYVFAPKFSGNSMDIQWLDNVECRGSESSLDECPHEVSFVRVGVLEAGVVCKTKSAVSKIRLAGSNMTYAGRIEVNIAGVWGTIRNRGWNITSAHVACKELGYPGAETAILFATETFGQGEGPVWMSNLNCQGHESTLWECSWSRIAGIYWDHYNDAGVICRVEDPSEYKLGLHFALIPLGSQSFMSLLPRGPTYLVFEETEHGSLLEYLKKNRMGDEMNSTRNFCTLSKVEKLRIALDVSRGMKHITERNCIHKGLAARNVRLGKNCIAKVANIGCFSAGCDKTFYEDIAKGNLSEARWMAPESLETKDFTSESDMVFWRDVPYPGVQTKDLLESLKSGHRMDKPVKTSTVVYELMTKCWRFSAIDRPKFSELCMVLDTLVTRETYD</sequence>
<evidence type="ECO:0000313" key="14">
    <source>
        <dbReference type="Proteomes" id="UP000275408"/>
    </source>
</evidence>
<keyword evidence="2" id="KW-0812">Transmembrane</keyword>
<dbReference type="Pfam" id="PF07714">
    <property type="entry name" value="PK_Tyr_Ser-Thr"/>
    <property type="match status" value="1"/>
</dbReference>
<dbReference type="STRING" id="46731.A0A3M6U3A5"/>
<name>A0A3M6U3A5_POCDA</name>
<keyword evidence="8" id="KW-0675">Receptor</keyword>
<dbReference type="PANTHER" id="PTHR19331">
    <property type="entry name" value="SCAVENGER RECEPTOR DOMAIN-CONTAINING"/>
    <property type="match status" value="1"/>
</dbReference>
<accession>A0A3M6U3A5</accession>
<dbReference type="PROSITE" id="PS50287">
    <property type="entry name" value="SRCR_2"/>
    <property type="match status" value="4"/>
</dbReference>
<comment type="caution">
    <text evidence="13">The sequence shown here is derived from an EMBL/GenBank/DDBJ whole genome shotgun (WGS) entry which is preliminary data.</text>
</comment>
<dbReference type="InterPro" id="IPR000719">
    <property type="entry name" value="Prot_kinase_dom"/>
</dbReference>
<organism evidence="13 14">
    <name type="scientific">Pocillopora damicornis</name>
    <name type="common">Cauliflower coral</name>
    <name type="synonym">Millepora damicornis</name>
    <dbReference type="NCBI Taxonomy" id="46731"/>
    <lineage>
        <taxon>Eukaryota</taxon>
        <taxon>Metazoa</taxon>
        <taxon>Cnidaria</taxon>
        <taxon>Anthozoa</taxon>
        <taxon>Hexacorallia</taxon>
        <taxon>Scleractinia</taxon>
        <taxon>Astrocoeniina</taxon>
        <taxon>Pocilloporidae</taxon>
        <taxon>Pocillopora</taxon>
    </lineage>
</organism>
<keyword evidence="9" id="KW-0325">Glycoprotein</keyword>
<dbReference type="Gene3D" id="1.10.510.10">
    <property type="entry name" value="Transferase(Phosphotransferase) domain 1"/>
    <property type="match status" value="1"/>
</dbReference>
<dbReference type="SUPFAM" id="SSF56112">
    <property type="entry name" value="Protein kinase-like (PK-like)"/>
    <property type="match status" value="1"/>
</dbReference>
<evidence type="ECO:0000256" key="3">
    <source>
        <dbReference type="ARBA" id="ARBA00022729"/>
    </source>
</evidence>
<feature type="disulfide bond" evidence="10">
    <location>
        <begin position="423"/>
        <end position="433"/>
    </location>
</feature>
<dbReference type="FunFam" id="3.10.250.10:FF:000007">
    <property type="entry name" value="Soluble scavenger receptor cysteine-rich domain-containing protein SSC5D"/>
    <property type="match status" value="1"/>
</dbReference>
<gene>
    <name evidence="13" type="ORF">pdam_00002673</name>
</gene>
<evidence type="ECO:0000256" key="9">
    <source>
        <dbReference type="ARBA" id="ARBA00023180"/>
    </source>
</evidence>
<feature type="disulfide bond" evidence="10">
    <location>
        <begin position="88"/>
        <end position="98"/>
    </location>
</feature>
<evidence type="ECO:0000259" key="12">
    <source>
        <dbReference type="PROSITE" id="PS50287"/>
    </source>
</evidence>
<evidence type="ECO:0000256" key="6">
    <source>
        <dbReference type="ARBA" id="ARBA00023136"/>
    </source>
</evidence>
<dbReference type="InterPro" id="IPR011009">
    <property type="entry name" value="Kinase-like_dom_sf"/>
</dbReference>
<dbReference type="AlphaFoldDB" id="A0A3M6U3A5"/>
<evidence type="ECO:0000313" key="13">
    <source>
        <dbReference type="EMBL" id="RMX48066.1"/>
    </source>
</evidence>
<feature type="domain" description="SRCR" evidence="12">
    <location>
        <begin position="352"/>
        <end position="454"/>
    </location>
</feature>
<proteinExistence type="predicted"/>
<evidence type="ECO:0000256" key="4">
    <source>
        <dbReference type="ARBA" id="ARBA00022737"/>
    </source>
</evidence>
<dbReference type="InterPro" id="IPR001190">
    <property type="entry name" value="SRCR"/>
</dbReference>
<dbReference type="SUPFAM" id="SSF56487">
    <property type="entry name" value="SRCR-like"/>
    <property type="match status" value="4"/>
</dbReference>
<keyword evidence="5" id="KW-1133">Transmembrane helix</keyword>
<feature type="domain" description="SRCR" evidence="12">
    <location>
        <begin position="132"/>
        <end position="230"/>
    </location>
</feature>
<evidence type="ECO:0000256" key="10">
    <source>
        <dbReference type="PROSITE-ProRule" id="PRU00196"/>
    </source>
</evidence>
<dbReference type="SMART" id="SM00202">
    <property type="entry name" value="SR"/>
    <property type="match status" value="4"/>
</dbReference>
<dbReference type="InterPro" id="IPR036772">
    <property type="entry name" value="SRCR-like_dom_sf"/>
</dbReference>
<evidence type="ECO:0000256" key="8">
    <source>
        <dbReference type="ARBA" id="ARBA00023170"/>
    </source>
</evidence>
<keyword evidence="7 10" id="KW-1015">Disulfide bond</keyword>
<dbReference type="OrthoDB" id="4062651at2759"/>
<feature type="disulfide bond" evidence="10">
    <location>
        <begin position="315"/>
        <end position="325"/>
    </location>
</feature>
<feature type="domain" description="SRCR" evidence="12">
    <location>
        <begin position="239"/>
        <end position="344"/>
    </location>
</feature>
<comment type="caution">
    <text evidence="10">Lacks conserved residue(s) required for the propagation of feature annotation.</text>
</comment>
<dbReference type="Proteomes" id="UP000275408">
    <property type="component" value="Unassembled WGS sequence"/>
</dbReference>
<feature type="disulfide bond" evidence="10">
    <location>
        <begin position="200"/>
        <end position="210"/>
    </location>
</feature>
<comment type="subcellular location">
    <subcellularLocation>
        <location evidence="1">Membrane</location>
        <topology evidence="1">Single-pass membrane protein</topology>
    </subcellularLocation>
</comment>
<dbReference type="PRINTS" id="PR00109">
    <property type="entry name" value="TYRKINASE"/>
</dbReference>